<evidence type="ECO:0000313" key="2">
    <source>
        <dbReference type="EMBL" id="MFC4599540.1"/>
    </source>
</evidence>
<dbReference type="PANTHER" id="PTHR45856:SF24">
    <property type="entry name" value="FUNGAL LIPASE-LIKE DOMAIN-CONTAINING PROTEIN"/>
    <property type="match status" value="1"/>
</dbReference>
<dbReference type="RefSeq" id="WP_378097534.1">
    <property type="nucleotide sequence ID" value="NZ_JBHSEP010000010.1"/>
</dbReference>
<dbReference type="SUPFAM" id="SSF53474">
    <property type="entry name" value="alpha/beta-Hydrolases"/>
    <property type="match status" value="1"/>
</dbReference>
<dbReference type="InterPro" id="IPR051218">
    <property type="entry name" value="Sec_MonoDiacylglyc_Lipase"/>
</dbReference>
<dbReference type="Gene3D" id="3.40.50.1820">
    <property type="entry name" value="alpha/beta hydrolase"/>
    <property type="match status" value="1"/>
</dbReference>
<dbReference type="InterPro" id="IPR002921">
    <property type="entry name" value="Fungal_lipase-type"/>
</dbReference>
<proteinExistence type="predicted"/>
<name>A0ABV9FFL3_9BACL</name>
<keyword evidence="3" id="KW-1185">Reference proteome</keyword>
<protein>
    <submittedName>
        <fullName evidence="2">Lipase family protein</fullName>
    </submittedName>
</protein>
<organism evidence="2 3">
    <name type="scientific">Cohnella hongkongensis</name>
    <dbReference type="NCBI Taxonomy" id="178337"/>
    <lineage>
        <taxon>Bacteria</taxon>
        <taxon>Bacillati</taxon>
        <taxon>Bacillota</taxon>
        <taxon>Bacilli</taxon>
        <taxon>Bacillales</taxon>
        <taxon>Paenibacillaceae</taxon>
        <taxon>Cohnella</taxon>
    </lineage>
</organism>
<gene>
    <name evidence="2" type="ORF">ACFO3S_14915</name>
</gene>
<dbReference type="Proteomes" id="UP001596028">
    <property type="component" value="Unassembled WGS sequence"/>
</dbReference>
<reference evidence="3" key="1">
    <citation type="journal article" date="2019" name="Int. J. Syst. Evol. Microbiol.">
        <title>The Global Catalogue of Microorganisms (GCM) 10K type strain sequencing project: providing services to taxonomists for standard genome sequencing and annotation.</title>
        <authorList>
            <consortium name="The Broad Institute Genomics Platform"/>
            <consortium name="The Broad Institute Genome Sequencing Center for Infectious Disease"/>
            <person name="Wu L."/>
            <person name="Ma J."/>
        </authorList>
    </citation>
    <scope>NUCLEOTIDE SEQUENCE [LARGE SCALE GENOMIC DNA]</scope>
    <source>
        <strain evidence="3">CCUG 49571</strain>
    </source>
</reference>
<evidence type="ECO:0000259" key="1">
    <source>
        <dbReference type="Pfam" id="PF01764"/>
    </source>
</evidence>
<dbReference type="Pfam" id="PF01764">
    <property type="entry name" value="Lipase_3"/>
    <property type="match status" value="1"/>
</dbReference>
<evidence type="ECO:0000313" key="3">
    <source>
        <dbReference type="Proteomes" id="UP001596028"/>
    </source>
</evidence>
<feature type="domain" description="Fungal lipase-type" evidence="1">
    <location>
        <begin position="65"/>
        <end position="195"/>
    </location>
</feature>
<accession>A0ABV9FFL3</accession>
<comment type="caution">
    <text evidence="2">The sequence shown here is derived from an EMBL/GenBank/DDBJ whole genome shotgun (WGS) entry which is preliminary data.</text>
</comment>
<dbReference type="InterPro" id="IPR029058">
    <property type="entry name" value="AB_hydrolase_fold"/>
</dbReference>
<sequence>MGGFDNRTAIFLAAACSQSYAQFNDPNGEFAIPRPFEPVGEIRAKSLLGIRERFGFVLQSDTHAIVAFRGTSTTSDWVSDALASQIKPKFVKNAGRAHRGFTELYSSARSDVLACLERVSSDKTLCVTGHSLGGALATLCALDVSAGTKFRQPVVYTYGAPRVGDPAFVKAYESRVERSFRVHNAFDPVTYLPPLTLTLPKSGRTYDYKHARRSERLVFHHGSVPGNHAISGYYSELARRDPMFAERLSAANPGFCPSMPEALQAE</sequence>
<dbReference type="PANTHER" id="PTHR45856">
    <property type="entry name" value="ALPHA/BETA-HYDROLASES SUPERFAMILY PROTEIN"/>
    <property type="match status" value="1"/>
</dbReference>
<dbReference type="EMBL" id="JBHSEP010000010">
    <property type="protein sequence ID" value="MFC4599540.1"/>
    <property type="molecule type" value="Genomic_DNA"/>
</dbReference>
<dbReference type="CDD" id="cd00519">
    <property type="entry name" value="Lipase_3"/>
    <property type="match status" value="1"/>
</dbReference>